<dbReference type="SUPFAM" id="SSF63411">
    <property type="entry name" value="LuxS/MPP-like metallohydrolase"/>
    <property type="match status" value="1"/>
</dbReference>
<proteinExistence type="predicted"/>
<feature type="domain" description="Peptidase M16 N-terminal" evidence="1">
    <location>
        <begin position="33"/>
        <end position="120"/>
    </location>
</feature>
<sequence length="575" mass="64031">MIDIRYVPHHAQSPKGSVSPFTGVFVVNTPAHDHSGISHLAEHMCFRGSPYYPADHELFVANALLPLAINATTYAGCTYFYVQSEDKALFISAIQYLYSGLTNTHFSQCAFEAERNGVLVNELTLLEGNIDYANNIAIRRNDTSPMAYQHAGGFSDSVLEISFDDLIDYKKTWYKGSHSTLLVRGADTDGNEIISLCSQAIAKVGARGFHAKSGDAMPHDKVAEAPLNTLKRETSDSVLPMSSYPISTHHMSTPQISNPHLRPTENYVSTWWVPQEFTHDLLKVESLIKSKIESLVQKKVECSSDALGHFFIDDEVNHAGMIALRFVHNSKANAQARTVAHKNVVSLLTDLNVEAKPRLFTDTKLPNTVQRLIRDFQQQTHSRYSKPHSPLKLSPFVDYLCSVHVCQAAIHEVGVKNKNEDAPINDNWAPTVEVENKNEDKVKDSETALLAANFASLLSLDNLPVLPRLLHKLAVRSTQSAQSAQNPENRFQCIGNHWVYRVDTQFHHYLIDTVTGASFWQPRTNGECYALGVAQFNGEIFIYGAQDNQASTRDLWCKNTLAKIDTNASVSYSPA</sequence>
<dbReference type="Gene3D" id="3.30.830.10">
    <property type="entry name" value="Metalloenzyme, LuxS/M16 peptidase-like"/>
    <property type="match status" value="1"/>
</dbReference>
<name>A0AAW7Z6G2_9ALTE</name>
<dbReference type="RefSeq" id="WP_057789563.1">
    <property type="nucleotide sequence ID" value="NZ_CAXIBE010000003.1"/>
</dbReference>
<protein>
    <submittedName>
        <fullName evidence="3">Insulinase family protein</fullName>
    </submittedName>
</protein>
<evidence type="ECO:0000313" key="3">
    <source>
        <dbReference type="EMBL" id="MDO6578576.1"/>
    </source>
</evidence>
<dbReference type="AlphaFoldDB" id="A0AAW7Z6G2"/>
<dbReference type="Proteomes" id="UP001170717">
    <property type="component" value="Unassembled WGS sequence"/>
</dbReference>
<reference evidence="2 4" key="1">
    <citation type="submission" date="2015-12" db="EMBL/GenBank/DDBJ databases">
        <title>Intraspecies pangenome expansion in the marine bacterium Alteromonas.</title>
        <authorList>
            <person name="Lopez-Perez M."/>
            <person name="Rodriguez-Valera F."/>
        </authorList>
    </citation>
    <scope>NUCLEOTIDE SEQUENCE [LARGE SCALE GENOMIC DNA]</scope>
    <source>
        <strain evidence="2 4">LMG 21861</strain>
    </source>
</reference>
<organism evidence="3 5">
    <name type="scientific">Alteromonas stellipolaris</name>
    <dbReference type="NCBI Taxonomy" id="233316"/>
    <lineage>
        <taxon>Bacteria</taxon>
        <taxon>Pseudomonadati</taxon>
        <taxon>Pseudomonadota</taxon>
        <taxon>Gammaproteobacteria</taxon>
        <taxon>Alteromonadales</taxon>
        <taxon>Alteromonadaceae</taxon>
        <taxon>Alteromonas/Salinimonas group</taxon>
        <taxon>Alteromonas</taxon>
    </lineage>
</organism>
<evidence type="ECO:0000313" key="2">
    <source>
        <dbReference type="EMBL" id="AMJ75600.1"/>
    </source>
</evidence>
<gene>
    <name evidence="2" type="ORF">AVL57_17495</name>
    <name evidence="3" type="ORF">Q4527_14325</name>
</gene>
<dbReference type="EMBL" id="JAUOQI010000010">
    <property type="protein sequence ID" value="MDO6578576.1"/>
    <property type="molecule type" value="Genomic_DNA"/>
</dbReference>
<dbReference type="GO" id="GO:0046872">
    <property type="term" value="F:metal ion binding"/>
    <property type="evidence" value="ECO:0007669"/>
    <property type="project" value="InterPro"/>
</dbReference>
<keyword evidence="4" id="KW-1185">Reference proteome</keyword>
<evidence type="ECO:0000313" key="4">
    <source>
        <dbReference type="Proteomes" id="UP000056750"/>
    </source>
</evidence>
<evidence type="ECO:0000259" key="1">
    <source>
        <dbReference type="Pfam" id="PF00675"/>
    </source>
</evidence>
<dbReference type="Proteomes" id="UP000056750">
    <property type="component" value="Chromosome"/>
</dbReference>
<dbReference type="InterPro" id="IPR011765">
    <property type="entry name" value="Pept_M16_N"/>
</dbReference>
<dbReference type="EMBL" id="CP013926">
    <property type="protein sequence ID" value="AMJ75600.1"/>
    <property type="molecule type" value="Genomic_DNA"/>
</dbReference>
<dbReference type="InterPro" id="IPR011249">
    <property type="entry name" value="Metalloenz_LuxS/M16"/>
</dbReference>
<dbReference type="Pfam" id="PF00675">
    <property type="entry name" value="Peptidase_M16"/>
    <property type="match status" value="1"/>
</dbReference>
<accession>A0AAW7Z6G2</accession>
<dbReference type="KEGG" id="asq:AVL57_17495"/>
<evidence type="ECO:0000313" key="5">
    <source>
        <dbReference type="Proteomes" id="UP001170717"/>
    </source>
</evidence>
<reference evidence="3" key="2">
    <citation type="submission" date="2023-07" db="EMBL/GenBank/DDBJ databases">
        <title>Genome content predicts the carbon catabolic preferences of heterotrophic bacteria.</title>
        <authorList>
            <person name="Gralka M."/>
        </authorList>
    </citation>
    <scope>NUCLEOTIDE SEQUENCE</scope>
    <source>
        <strain evidence="3">F2M12</strain>
    </source>
</reference>